<organism evidence="1">
    <name type="scientific">Rhizophora mucronata</name>
    <name type="common">Asiatic mangrove</name>
    <dbReference type="NCBI Taxonomy" id="61149"/>
    <lineage>
        <taxon>Eukaryota</taxon>
        <taxon>Viridiplantae</taxon>
        <taxon>Streptophyta</taxon>
        <taxon>Embryophyta</taxon>
        <taxon>Tracheophyta</taxon>
        <taxon>Spermatophyta</taxon>
        <taxon>Magnoliopsida</taxon>
        <taxon>eudicotyledons</taxon>
        <taxon>Gunneridae</taxon>
        <taxon>Pentapetalae</taxon>
        <taxon>rosids</taxon>
        <taxon>fabids</taxon>
        <taxon>Malpighiales</taxon>
        <taxon>Rhizophoraceae</taxon>
        <taxon>Rhizophora</taxon>
    </lineage>
</organism>
<dbReference type="EMBL" id="GGEC01005315">
    <property type="protein sequence ID" value="MBW85798.1"/>
    <property type="molecule type" value="Transcribed_RNA"/>
</dbReference>
<name>A0A2P2IX62_RHIMU</name>
<dbReference type="AlphaFoldDB" id="A0A2P2IX62"/>
<proteinExistence type="predicted"/>
<reference evidence="1" key="1">
    <citation type="submission" date="2018-02" db="EMBL/GenBank/DDBJ databases">
        <title>Rhizophora mucronata_Transcriptome.</title>
        <authorList>
            <person name="Meera S.P."/>
            <person name="Sreeshan A."/>
            <person name="Augustine A."/>
        </authorList>
    </citation>
    <scope>NUCLEOTIDE SEQUENCE</scope>
    <source>
        <tissue evidence="1">Leaf</tissue>
    </source>
</reference>
<protein>
    <submittedName>
        <fullName evidence="1">Uncharacterized protein</fullName>
    </submittedName>
</protein>
<sequence length="19" mass="2291">MKVYDKIYGLEMIFALAER</sequence>
<evidence type="ECO:0000313" key="1">
    <source>
        <dbReference type="EMBL" id="MBW85798.1"/>
    </source>
</evidence>
<accession>A0A2P2IX62</accession>